<comment type="caution">
    <text evidence="2">The sequence shown here is derived from an EMBL/GenBank/DDBJ whole genome shotgun (WGS) entry which is preliminary data.</text>
</comment>
<keyword evidence="3" id="KW-1185">Reference proteome</keyword>
<reference evidence="2 3" key="1">
    <citation type="submission" date="2024-09" db="EMBL/GenBank/DDBJ databases">
        <title>Rethinking Asexuality: The Enigmatic Case of Functional Sexual Genes in Lepraria (Stereocaulaceae).</title>
        <authorList>
            <person name="Doellman M."/>
            <person name="Sun Y."/>
            <person name="Barcenas-Pena A."/>
            <person name="Lumbsch H.T."/>
            <person name="Grewe F."/>
        </authorList>
    </citation>
    <scope>NUCLEOTIDE SEQUENCE [LARGE SCALE GENOMIC DNA]</scope>
    <source>
        <strain evidence="2 3">Grewe 0041</strain>
    </source>
</reference>
<name>A0ABR4BF72_9LECA</name>
<feature type="compositionally biased region" description="Basic and acidic residues" evidence="1">
    <location>
        <begin position="44"/>
        <end position="53"/>
    </location>
</feature>
<dbReference type="Proteomes" id="UP001590951">
    <property type="component" value="Unassembled WGS sequence"/>
</dbReference>
<feature type="compositionally biased region" description="Polar residues" evidence="1">
    <location>
        <begin position="57"/>
        <end position="74"/>
    </location>
</feature>
<gene>
    <name evidence="2" type="ORF">ABVK25_003510</name>
</gene>
<proteinExistence type="predicted"/>
<evidence type="ECO:0000313" key="2">
    <source>
        <dbReference type="EMBL" id="KAL2056486.1"/>
    </source>
</evidence>
<dbReference type="EMBL" id="JBHFEH010000008">
    <property type="protein sequence ID" value="KAL2056486.1"/>
    <property type="molecule type" value="Genomic_DNA"/>
</dbReference>
<feature type="compositionally biased region" description="Basic and acidic residues" evidence="1">
    <location>
        <begin position="75"/>
        <end position="95"/>
    </location>
</feature>
<evidence type="ECO:0000256" key="1">
    <source>
        <dbReference type="SAM" id="MobiDB-lite"/>
    </source>
</evidence>
<accession>A0ABR4BF72</accession>
<organism evidence="2 3">
    <name type="scientific">Lepraria finkii</name>
    <dbReference type="NCBI Taxonomy" id="1340010"/>
    <lineage>
        <taxon>Eukaryota</taxon>
        <taxon>Fungi</taxon>
        <taxon>Dikarya</taxon>
        <taxon>Ascomycota</taxon>
        <taxon>Pezizomycotina</taxon>
        <taxon>Lecanoromycetes</taxon>
        <taxon>OSLEUM clade</taxon>
        <taxon>Lecanoromycetidae</taxon>
        <taxon>Lecanorales</taxon>
        <taxon>Lecanorineae</taxon>
        <taxon>Stereocaulaceae</taxon>
        <taxon>Lepraria</taxon>
    </lineage>
</organism>
<feature type="region of interest" description="Disordered" evidence="1">
    <location>
        <begin position="24"/>
        <end position="114"/>
    </location>
</feature>
<protein>
    <submittedName>
        <fullName evidence="2">Uncharacterized protein</fullName>
    </submittedName>
</protein>
<sequence>MINMDQHNFAHVEAQLTGRFGNASVQHQTGRPGIQVEQQSIVTGEKEGPKTPEDDQSNVIRQNSETQADDQSNVMEHEAEIPSDDRSRIIGHEEEPSVDDQSNMMGEEEEPASRLEMSKCYANKGTQTDSEITLFSTGPRWHKSFLRLSREAAVQAGKAATRTGYHAFESSNTPVVTQKIRRCHFSGFLWHWREQVGQEEFFVGTRSESVYFLVFSDMDVEQG</sequence>
<evidence type="ECO:0000313" key="3">
    <source>
        <dbReference type="Proteomes" id="UP001590951"/>
    </source>
</evidence>